<comment type="caution">
    <text evidence="3">The sequence shown here is derived from an EMBL/GenBank/DDBJ whole genome shotgun (WGS) entry which is preliminary data.</text>
</comment>
<evidence type="ECO:0000256" key="2">
    <source>
        <dbReference type="SAM" id="SignalP"/>
    </source>
</evidence>
<reference evidence="3 4" key="1">
    <citation type="journal article" date="2014" name="Int. J. Syst. Evol. Microbiol.">
        <title>Complete genome sequence of Corynebacterium casei LMG S-19264T (=DSM 44701T), isolated from a smear-ripened cheese.</title>
        <authorList>
            <consortium name="US DOE Joint Genome Institute (JGI-PGF)"/>
            <person name="Walter F."/>
            <person name="Albersmeier A."/>
            <person name="Kalinowski J."/>
            <person name="Ruckert C."/>
        </authorList>
    </citation>
    <scope>NUCLEOTIDE SEQUENCE [LARGE SCALE GENOMIC DNA]</scope>
    <source>
        <strain evidence="3 4">CGMCC 1.12925</strain>
    </source>
</reference>
<dbReference type="Proteomes" id="UP000599688">
    <property type="component" value="Unassembled WGS sequence"/>
</dbReference>
<proteinExistence type="predicted"/>
<dbReference type="SUPFAM" id="SSF56959">
    <property type="entry name" value="Leukocidin-like"/>
    <property type="match status" value="1"/>
</dbReference>
<dbReference type="EMBL" id="BMGL01000007">
    <property type="protein sequence ID" value="GGE13623.1"/>
    <property type="molecule type" value="Genomic_DNA"/>
</dbReference>
<dbReference type="AlphaFoldDB" id="A0A916ZTM0"/>
<dbReference type="RefSeq" id="WP_188406085.1">
    <property type="nucleotide sequence ID" value="NZ_BMGL01000007.1"/>
</dbReference>
<keyword evidence="4" id="KW-1185">Reference proteome</keyword>
<organism evidence="3 4">
    <name type="scientific">Psychroflexus salis</name>
    <dbReference type="NCBI Taxonomy" id="1526574"/>
    <lineage>
        <taxon>Bacteria</taxon>
        <taxon>Pseudomonadati</taxon>
        <taxon>Bacteroidota</taxon>
        <taxon>Flavobacteriia</taxon>
        <taxon>Flavobacteriales</taxon>
        <taxon>Flavobacteriaceae</taxon>
        <taxon>Psychroflexus</taxon>
    </lineage>
</organism>
<evidence type="ECO:0000256" key="1">
    <source>
        <dbReference type="ARBA" id="ARBA00022729"/>
    </source>
</evidence>
<gene>
    <name evidence="3" type="ORF">GCM10010831_13720</name>
</gene>
<name>A0A916ZTM0_9FLAO</name>
<sequence>MKKIYALLILISITASTNAQITEGNWLVGGNLSFINSNSKTTFNNQVQKTGGSKFDMQTNLGYFLVDKFVLGLTPSFNYTFFKNDPNTYSFLIGPFVRYYFLKSDNLINFFSHVEYQYGNYYSEGNKLAYNSNFSVKAGPSVFFNNSVAIEFTVEYQQLNFRTKSNPQTTIQDSNLIFSIGFQIHLIK</sequence>
<dbReference type="InterPro" id="IPR036435">
    <property type="entry name" value="Leukocidin/porin_MspA_sf"/>
</dbReference>
<evidence type="ECO:0000313" key="3">
    <source>
        <dbReference type="EMBL" id="GGE13623.1"/>
    </source>
</evidence>
<accession>A0A916ZTM0</accession>
<feature type="chain" id="PRO_5037679237" description="Outer membrane protein beta-barrel domain-containing protein" evidence="2">
    <location>
        <begin position="20"/>
        <end position="188"/>
    </location>
</feature>
<protein>
    <recommendedName>
        <fullName evidence="5">Outer membrane protein beta-barrel domain-containing protein</fullName>
    </recommendedName>
</protein>
<evidence type="ECO:0000313" key="4">
    <source>
        <dbReference type="Proteomes" id="UP000599688"/>
    </source>
</evidence>
<keyword evidence="1 2" id="KW-0732">Signal</keyword>
<evidence type="ECO:0008006" key="5">
    <source>
        <dbReference type="Google" id="ProtNLM"/>
    </source>
</evidence>
<feature type="signal peptide" evidence="2">
    <location>
        <begin position="1"/>
        <end position="19"/>
    </location>
</feature>